<keyword evidence="1 4" id="KW-0808">Transferase</keyword>
<evidence type="ECO:0000313" key="5">
    <source>
        <dbReference type="Proteomes" id="UP000481583"/>
    </source>
</evidence>
<dbReference type="Pfam" id="PF00583">
    <property type="entry name" value="Acetyltransf_1"/>
    <property type="match status" value="1"/>
</dbReference>
<protein>
    <submittedName>
        <fullName evidence="4">GNAT family N-acetyltransferase</fullName>
    </submittedName>
</protein>
<dbReference type="GO" id="GO:0016747">
    <property type="term" value="F:acyltransferase activity, transferring groups other than amino-acyl groups"/>
    <property type="evidence" value="ECO:0007669"/>
    <property type="project" value="InterPro"/>
</dbReference>
<name>A0A6G4U2Z5_9ACTN</name>
<proteinExistence type="predicted"/>
<comment type="caution">
    <text evidence="4">The sequence shown here is derived from an EMBL/GenBank/DDBJ whole genome shotgun (WGS) entry which is preliminary data.</text>
</comment>
<accession>A0A6G4U2Z5</accession>
<dbReference type="Proteomes" id="UP000481583">
    <property type="component" value="Unassembled WGS sequence"/>
</dbReference>
<dbReference type="InterPro" id="IPR016181">
    <property type="entry name" value="Acyl_CoA_acyltransferase"/>
</dbReference>
<dbReference type="InterPro" id="IPR050832">
    <property type="entry name" value="Bact_Acetyltransf"/>
</dbReference>
<evidence type="ECO:0000256" key="2">
    <source>
        <dbReference type="ARBA" id="ARBA00023315"/>
    </source>
</evidence>
<feature type="domain" description="N-acetyltransferase" evidence="3">
    <location>
        <begin position="1"/>
        <end position="169"/>
    </location>
</feature>
<dbReference type="SUPFAM" id="SSF55729">
    <property type="entry name" value="Acyl-CoA N-acyltransferases (Nat)"/>
    <property type="match status" value="1"/>
</dbReference>
<sequence>MSVYIAGPGDGDVVGEIHAESWKVAYAGFFGDGFFGEAVERRRGQWGAKLLAESEKTCLVAELGGKPLAFSFFGAVADRAGVAEIFGCYGHPAGWGSGVAGALMSATVDRIRADGEFERIRLWTLRDTPQARRFYVKSGFSESGAVRTYDFGDGTPIAQVEYEMLLRQQ</sequence>
<dbReference type="EMBL" id="JAAKZV010000100">
    <property type="protein sequence ID" value="NGN66534.1"/>
    <property type="molecule type" value="Genomic_DNA"/>
</dbReference>
<evidence type="ECO:0000256" key="1">
    <source>
        <dbReference type="ARBA" id="ARBA00022679"/>
    </source>
</evidence>
<dbReference type="Gene3D" id="3.40.630.30">
    <property type="match status" value="1"/>
</dbReference>
<gene>
    <name evidence="4" type="ORF">G5C51_21860</name>
</gene>
<evidence type="ECO:0000259" key="3">
    <source>
        <dbReference type="PROSITE" id="PS51186"/>
    </source>
</evidence>
<dbReference type="CDD" id="cd04301">
    <property type="entry name" value="NAT_SF"/>
    <property type="match status" value="1"/>
</dbReference>
<keyword evidence="2" id="KW-0012">Acyltransferase</keyword>
<dbReference type="PANTHER" id="PTHR43877">
    <property type="entry name" value="AMINOALKYLPHOSPHONATE N-ACETYLTRANSFERASE-RELATED-RELATED"/>
    <property type="match status" value="1"/>
</dbReference>
<dbReference type="AlphaFoldDB" id="A0A6G4U2Z5"/>
<reference evidence="4 5" key="1">
    <citation type="submission" date="2020-02" db="EMBL/GenBank/DDBJ databases">
        <title>Whole-genome analyses of novel actinobacteria.</title>
        <authorList>
            <person name="Sahin N."/>
        </authorList>
    </citation>
    <scope>NUCLEOTIDE SEQUENCE [LARGE SCALE GENOMIC DNA]</scope>
    <source>
        <strain evidence="4 5">A7024</strain>
    </source>
</reference>
<dbReference type="PROSITE" id="PS51186">
    <property type="entry name" value="GNAT"/>
    <property type="match status" value="1"/>
</dbReference>
<keyword evidence="5" id="KW-1185">Reference proteome</keyword>
<dbReference type="InterPro" id="IPR000182">
    <property type="entry name" value="GNAT_dom"/>
</dbReference>
<evidence type="ECO:0000313" key="4">
    <source>
        <dbReference type="EMBL" id="NGN66534.1"/>
    </source>
</evidence>
<organism evidence="4 5">
    <name type="scientific">Streptomyces coryli</name>
    <dbReference type="NCBI Taxonomy" id="1128680"/>
    <lineage>
        <taxon>Bacteria</taxon>
        <taxon>Bacillati</taxon>
        <taxon>Actinomycetota</taxon>
        <taxon>Actinomycetes</taxon>
        <taxon>Kitasatosporales</taxon>
        <taxon>Streptomycetaceae</taxon>
        <taxon>Streptomyces</taxon>
    </lineage>
</organism>